<reference evidence="1 2" key="1">
    <citation type="submission" date="2014-08" db="EMBL/GenBank/DDBJ databases">
        <authorList>
            <person name="Hassan Y.I."/>
            <person name="Lepp D."/>
            <person name="Zhou T."/>
        </authorList>
    </citation>
    <scope>NUCLEOTIDE SEQUENCE [LARGE SCALE GENOMIC DNA]</scope>
    <source>
        <strain evidence="1 2">IFO13584</strain>
    </source>
</reference>
<evidence type="ECO:0000313" key="1">
    <source>
        <dbReference type="EMBL" id="KFL31248.1"/>
    </source>
</evidence>
<dbReference type="InterPro" id="IPR007709">
    <property type="entry name" value="N-FG_amidohydro"/>
</dbReference>
<dbReference type="SUPFAM" id="SSF53187">
    <property type="entry name" value="Zn-dependent exopeptidases"/>
    <property type="match status" value="1"/>
</dbReference>
<evidence type="ECO:0000313" key="2">
    <source>
        <dbReference type="Proteomes" id="UP000028981"/>
    </source>
</evidence>
<dbReference type="Gene3D" id="3.40.630.40">
    <property type="entry name" value="Zn-dependent exopeptidases"/>
    <property type="match status" value="1"/>
</dbReference>
<dbReference type="EMBL" id="JQGC01000007">
    <property type="protein sequence ID" value="KFL31248.1"/>
    <property type="molecule type" value="Genomic_DNA"/>
</dbReference>
<dbReference type="GO" id="GO:0016787">
    <property type="term" value="F:hydrolase activity"/>
    <property type="evidence" value="ECO:0007669"/>
    <property type="project" value="UniProtKB-KW"/>
</dbReference>
<dbReference type="AlphaFoldDB" id="A0A087M2Z5"/>
<dbReference type="STRING" id="46914.JP75_10165"/>
<keyword evidence="2" id="KW-1185">Reference proteome</keyword>
<sequence length="273" mass="30751">METSVDFSENLDQGELWALRVAASPLVGTAIHDGHAVWPRLSQIMALDEAQRLREEDPFTAEFVKDIPTSIVVRRSRFEVDLNRAPEGAIYLRPEQAWGLDVWKRKPDEEHVAQLLRQHARYYALLRHVLGEIAAQFGAFVVLDMHSYNHRRNGPGGPATPQDDAPDINIGTFSMDRARWAHILDPFMACLRQATVKGRPLDVRENIAFAGKGEQTRFIHEHFPQAGCAIAVEFKKIFMDEWTGVPDMEAIADLRRAVAMSLPVLQAALLGRP</sequence>
<name>A0A087M2Z5_9HYPH</name>
<proteinExistence type="predicted"/>
<protein>
    <submittedName>
        <fullName evidence="1">N-formylglutamate amidohydrolase</fullName>
    </submittedName>
</protein>
<comment type="caution">
    <text evidence="1">The sequence shown here is derived from an EMBL/GenBank/DDBJ whole genome shotgun (WGS) entry which is preliminary data.</text>
</comment>
<organism evidence="1 2">
    <name type="scientific">Devosia riboflavina</name>
    <dbReference type="NCBI Taxonomy" id="46914"/>
    <lineage>
        <taxon>Bacteria</taxon>
        <taxon>Pseudomonadati</taxon>
        <taxon>Pseudomonadota</taxon>
        <taxon>Alphaproteobacteria</taxon>
        <taxon>Hyphomicrobiales</taxon>
        <taxon>Devosiaceae</taxon>
        <taxon>Devosia</taxon>
    </lineage>
</organism>
<keyword evidence="1" id="KW-0378">Hydrolase</keyword>
<gene>
    <name evidence="1" type="ORF">JP75_10165</name>
</gene>
<dbReference type="Proteomes" id="UP000028981">
    <property type="component" value="Unassembled WGS sequence"/>
</dbReference>
<accession>A0A087M2Z5</accession>
<dbReference type="Pfam" id="PF05013">
    <property type="entry name" value="FGase"/>
    <property type="match status" value="1"/>
</dbReference>